<dbReference type="EMBL" id="JAPQKN010000004">
    <property type="protein sequence ID" value="KAJ5159977.1"/>
    <property type="molecule type" value="Genomic_DNA"/>
</dbReference>
<feature type="domain" description="RNase III" evidence="20">
    <location>
        <begin position="1233"/>
        <end position="1384"/>
    </location>
</feature>
<dbReference type="GO" id="GO:0046872">
    <property type="term" value="F:metal ion binding"/>
    <property type="evidence" value="ECO:0007669"/>
    <property type="project" value="UniProtKB-KW"/>
</dbReference>
<evidence type="ECO:0000256" key="10">
    <source>
        <dbReference type="ARBA" id="ARBA00022833"/>
    </source>
</evidence>
<evidence type="ECO:0000256" key="8">
    <source>
        <dbReference type="ARBA" id="ARBA00022801"/>
    </source>
</evidence>
<dbReference type="GO" id="GO:0003677">
    <property type="term" value="F:DNA binding"/>
    <property type="evidence" value="ECO:0007669"/>
    <property type="project" value="InterPro"/>
</dbReference>
<gene>
    <name evidence="25" type="ORF">N7482_006981</name>
</gene>
<sequence>MSPSDAWGEPRPSSSDESKGKLESKVAIMNHSRRQQIEDAQFEHLLTQYAQRDPSTIEKPEMSGSWDTQLNIARMLKKQDIGRGNLDPRVYQIELFERAKAENTIAVLDTGSGKTLIAVLLLKHILQQELIDREDGKAPRIAFFLAHSVTLVFQQTAVLQNNLNQNVAHIFGAMGSDLWDQNTWDDYFSKNMVIVCTGEILTQCLLNGFIKMSQINLLIFDEAHHTKKDHPYARIIRESYFKVDRTVRPRIFGMTASPVDGKAKMTEAAAQLELLLDSRIATTANLTLLRQFVNRPCEETWIHPKLDPPFKTKIFVELEENFGNMKELKYLFQFAWAATSELGKWCADQVWIQALKEDVIPQLESNAGKHPESDIHGTEQTGKDLASVREACEMLKNHPIQHPWEPGQLSPKVQLLLERLVQHFSASDRKKCIVFTERRNTAKALLRLCEVLNIPNLRPGILVGVRKSEITGNVTYRRQFEVRGNFQDGNINCLFATAVAEEGLDIPDCNLVVRFDLYNTLIQYIQSRGRARHANSTYAIMIEADNEIHKRRVQEVRDSEILMRSFCKTLPKDRLLRGPDYDVDLQTVLGRQKGKRTYTILSTGAKLTYGHAIDILGRYAASLKYQAKDKNRNQNPNQNPDCAHVSYAMVSNAEKFICEVILPEMSPIRGVIGALESSKAMAKGSAAFDTCMLLRKNNLLDGHFRPVYHRHLPTMRNTKLAIDSKNQHEYDRRCKPSLWTYQIGTIPILLYAIVICFSPSKPLTRTHANLILLTREQLPTFPRFPLYLDDDIETMIQTVCIESPIAVSSPQIASFNDFTVSVFRDVFHKTFDSVPETFPYWLAPARQDTDPIDPTELPTTIIDWKVLSFVEEHREWKWSEDMDPESLLERFLYDPWSGKYRYFPLLVDRNLRPSDTPPDHVPRRRDANMQNILNYSLSLGKEARSLFLDHCSWNQPVLQAEMVSLRRNFLDKASEEERSDHKLCVVCPEVVMLSAIPLSTVTSCLAFPAIISRIESYLTVREGCQHLGLDIRLDYALEAFTKDCDNAEEQGAEQSHVQRGMGKNYERLEFMGDTFLKMATSIALYCQRPDDNEYDYHVYRMCLICNKNLFDAATGILLYEYIRSRGFSRHTWFPTGPRLLHGRDFTKYLRSESSHKLAPKTIADVCEALIAAALLSGGKDHRFDMAVRAVTCFVRNDTLTVTHTATSWADYFSSYTKPVWQDNTPNGWELDTARQIFKKLGYQFKSPLLLCSAFTHSSVPHQRSRVPCYQRLEFLGDALLDMVCVEHLYHRFPQKNPQWLTEHKMAMVSNKFLGALAVHLGLHRHLNHADGPIQGQITRYAEEIQSAEAESDGIMDYWLHTKDSPKCLSDILEAYIAAIFVDSGFNYTVIEKFFNTHLLPYFVDMSLYDTFANRQPTTYLHHRLAQVYGCKHYCVKHGPIPTTSSEQPMILAAVMVHGVSLGETVGSSSEYARLRASEKALEALETLLPADFRLKFACDCKSADTEEEKKIDHLDLGTAE</sequence>
<dbReference type="CDD" id="cd18802">
    <property type="entry name" value="SF2_C_dicer"/>
    <property type="match status" value="1"/>
</dbReference>
<dbReference type="InterPro" id="IPR014001">
    <property type="entry name" value="Helicase_ATP-bd"/>
</dbReference>
<comment type="caution">
    <text evidence="25">The sequence shown here is derived from an EMBL/GenBank/DDBJ whole genome shotgun (WGS) entry which is preliminary data.</text>
</comment>
<keyword evidence="9" id="KW-0347">Helicase</keyword>
<dbReference type="PROSITE" id="PS50142">
    <property type="entry name" value="RNASE_3_2"/>
    <property type="match status" value="2"/>
</dbReference>
<dbReference type="GO" id="GO:0004525">
    <property type="term" value="F:ribonuclease III activity"/>
    <property type="evidence" value="ECO:0007669"/>
    <property type="project" value="InterPro"/>
</dbReference>
<keyword evidence="8" id="KW-0378">Hydrolase</keyword>
<comment type="cofactor">
    <cofactor evidence="2">
        <name>Mg(2+)</name>
        <dbReference type="ChEBI" id="CHEBI:18420"/>
    </cofactor>
</comment>
<evidence type="ECO:0000256" key="5">
    <source>
        <dbReference type="ARBA" id="ARBA00022723"/>
    </source>
</evidence>
<dbReference type="GeneID" id="81428282"/>
<dbReference type="SMART" id="SM00490">
    <property type="entry name" value="HELICc"/>
    <property type="match status" value="1"/>
</dbReference>
<dbReference type="Gene3D" id="1.10.1520.10">
    <property type="entry name" value="Ribonuclease III domain"/>
    <property type="match status" value="2"/>
</dbReference>
<dbReference type="PROSITE" id="PS51194">
    <property type="entry name" value="HELICASE_CTER"/>
    <property type="match status" value="1"/>
</dbReference>
<dbReference type="CDD" id="cd18034">
    <property type="entry name" value="DEXHc_dicer"/>
    <property type="match status" value="1"/>
</dbReference>
<dbReference type="InterPro" id="IPR056755">
    <property type="entry name" value="DSRM_2"/>
</dbReference>
<accession>A0A9W9LIN9</accession>
<comment type="cofactor">
    <cofactor evidence="1">
        <name>Mn(2+)</name>
        <dbReference type="ChEBI" id="CHEBI:29035"/>
    </cofactor>
</comment>
<organism evidence="25 26">
    <name type="scientific">Penicillium canariense</name>
    <dbReference type="NCBI Taxonomy" id="189055"/>
    <lineage>
        <taxon>Eukaryota</taxon>
        <taxon>Fungi</taxon>
        <taxon>Dikarya</taxon>
        <taxon>Ascomycota</taxon>
        <taxon>Pezizomycotina</taxon>
        <taxon>Eurotiomycetes</taxon>
        <taxon>Eurotiomycetidae</taxon>
        <taxon>Eurotiales</taxon>
        <taxon>Aspergillaceae</taxon>
        <taxon>Penicillium</taxon>
    </lineage>
</organism>
<keyword evidence="13 18" id="KW-0694">RNA-binding</keyword>
<dbReference type="PANTHER" id="PTHR14950:SF62">
    <property type="entry name" value="DICER-LIKE PROTEIN 1"/>
    <property type="match status" value="1"/>
</dbReference>
<dbReference type="InterPro" id="IPR000999">
    <property type="entry name" value="RNase_III_dom"/>
</dbReference>
<dbReference type="InterPro" id="IPR003100">
    <property type="entry name" value="PAZ_dom"/>
</dbReference>
<reference evidence="25" key="1">
    <citation type="submission" date="2022-11" db="EMBL/GenBank/DDBJ databases">
        <authorList>
            <person name="Petersen C."/>
        </authorList>
    </citation>
    <scope>NUCLEOTIDE SEQUENCE</scope>
    <source>
        <strain evidence="25">IBT 26290</strain>
    </source>
</reference>
<dbReference type="InterPro" id="IPR027417">
    <property type="entry name" value="P-loop_NTPase"/>
</dbReference>
<feature type="domain" description="Helicase ATP-binding" evidence="22">
    <location>
        <begin position="95"/>
        <end position="276"/>
    </location>
</feature>
<evidence type="ECO:0000256" key="7">
    <source>
        <dbReference type="ARBA" id="ARBA00022741"/>
    </source>
</evidence>
<evidence type="ECO:0000259" key="21">
    <source>
        <dbReference type="PROSITE" id="PS50821"/>
    </source>
</evidence>
<evidence type="ECO:0000256" key="16">
    <source>
        <dbReference type="ARBA" id="ARBA00025403"/>
    </source>
</evidence>
<evidence type="ECO:0000259" key="22">
    <source>
        <dbReference type="PROSITE" id="PS51192"/>
    </source>
</evidence>
<dbReference type="InterPro" id="IPR001650">
    <property type="entry name" value="Helicase_C-like"/>
</dbReference>
<dbReference type="SUPFAM" id="SSF52540">
    <property type="entry name" value="P-loop containing nucleoside triphosphate hydrolases"/>
    <property type="match status" value="1"/>
</dbReference>
<dbReference type="GO" id="GO:0030422">
    <property type="term" value="P:siRNA processing"/>
    <property type="evidence" value="ECO:0007669"/>
    <property type="project" value="TreeGrafter"/>
</dbReference>
<name>A0A9W9LIN9_9EURO</name>
<evidence type="ECO:0000256" key="3">
    <source>
        <dbReference type="ARBA" id="ARBA00020797"/>
    </source>
</evidence>
<dbReference type="Gene3D" id="3.30.160.380">
    <property type="entry name" value="Dicer dimerisation domain"/>
    <property type="match status" value="1"/>
</dbReference>
<dbReference type="Pfam" id="PF04851">
    <property type="entry name" value="ResIII"/>
    <property type="match status" value="1"/>
</dbReference>
<dbReference type="PROSITE" id="PS51192">
    <property type="entry name" value="HELICASE_ATP_BIND_1"/>
    <property type="match status" value="1"/>
</dbReference>
<dbReference type="Gene3D" id="3.40.50.300">
    <property type="entry name" value="P-loop containing nucleotide triphosphate hydrolases"/>
    <property type="match status" value="2"/>
</dbReference>
<feature type="region of interest" description="Disordered" evidence="19">
    <location>
        <begin position="1"/>
        <end position="30"/>
    </location>
</feature>
<evidence type="ECO:0000259" key="23">
    <source>
        <dbReference type="PROSITE" id="PS51194"/>
    </source>
</evidence>
<evidence type="ECO:0000256" key="14">
    <source>
        <dbReference type="ARBA" id="ARBA00023118"/>
    </source>
</evidence>
<evidence type="ECO:0000256" key="12">
    <source>
        <dbReference type="ARBA" id="ARBA00022842"/>
    </source>
</evidence>
<feature type="domain" description="RNase III" evidence="20">
    <location>
        <begin position="1011"/>
        <end position="1178"/>
    </location>
</feature>
<dbReference type="Pfam" id="PF00271">
    <property type="entry name" value="Helicase_C"/>
    <property type="match status" value="1"/>
</dbReference>
<keyword evidence="6" id="KW-0677">Repeat</keyword>
<proteinExistence type="inferred from homology"/>
<reference evidence="25" key="2">
    <citation type="journal article" date="2023" name="IMA Fungus">
        <title>Comparative genomic study of the Penicillium genus elucidates a diverse pangenome and 15 lateral gene transfer events.</title>
        <authorList>
            <person name="Petersen C."/>
            <person name="Sorensen T."/>
            <person name="Nielsen M.R."/>
            <person name="Sondergaard T.E."/>
            <person name="Sorensen J.L."/>
            <person name="Fitzpatrick D.A."/>
            <person name="Frisvad J.C."/>
            <person name="Nielsen K.L."/>
        </authorList>
    </citation>
    <scope>NUCLEOTIDE SEQUENCE</scope>
    <source>
        <strain evidence="25">IBT 26290</strain>
    </source>
</reference>
<evidence type="ECO:0000259" key="24">
    <source>
        <dbReference type="PROSITE" id="PS51327"/>
    </source>
</evidence>
<evidence type="ECO:0000313" key="26">
    <source>
        <dbReference type="Proteomes" id="UP001149163"/>
    </source>
</evidence>
<dbReference type="GO" id="GO:0004386">
    <property type="term" value="F:helicase activity"/>
    <property type="evidence" value="ECO:0007669"/>
    <property type="project" value="UniProtKB-KW"/>
</dbReference>
<dbReference type="GO" id="GO:0005634">
    <property type="term" value="C:nucleus"/>
    <property type="evidence" value="ECO:0007669"/>
    <property type="project" value="TreeGrafter"/>
</dbReference>
<evidence type="ECO:0000256" key="2">
    <source>
        <dbReference type="ARBA" id="ARBA00001946"/>
    </source>
</evidence>
<dbReference type="PROSITE" id="PS50821">
    <property type="entry name" value="PAZ"/>
    <property type="match status" value="1"/>
</dbReference>
<keyword evidence="4" id="KW-0930">Antiviral protein</keyword>
<dbReference type="Pfam" id="PF03368">
    <property type="entry name" value="Dicer_dimer"/>
    <property type="match status" value="1"/>
</dbReference>
<evidence type="ECO:0000256" key="11">
    <source>
        <dbReference type="ARBA" id="ARBA00022840"/>
    </source>
</evidence>
<dbReference type="InterPro" id="IPR005034">
    <property type="entry name" value="Dicer_dimerisation"/>
</dbReference>
<keyword evidence="14" id="KW-0051">Antiviral defense</keyword>
<dbReference type="FunFam" id="1.10.1520.10:FF:000015">
    <property type="entry name" value="Dicer-like protein 1"/>
    <property type="match status" value="1"/>
</dbReference>
<feature type="compositionally biased region" description="Basic and acidic residues" evidence="19">
    <location>
        <begin position="14"/>
        <end position="24"/>
    </location>
</feature>
<evidence type="ECO:0000256" key="6">
    <source>
        <dbReference type="ARBA" id="ARBA00022737"/>
    </source>
</evidence>
<evidence type="ECO:0000256" key="4">
    <source>
        <dbReference type="ARBA" id="ARBA00022721"/>
    </source>
</evidence>
<evidence type="ECO:0000256" key="13">
    <source>
        <dbReference type="ARBA" id="ARBA00022884"/>
    </source>
</evidence>
<dbReference type="SMART" id="SM00487">
    <property type="entry name" value="DEXDc"/>
    <property type="match status" value="1"/>
</dbReference>
<dbReference type="GO" id="GO:0003723">
    <property type="term" value="F:RNA binding"/>
    <property type="evidence" value="ECO:0007669"/>
    <property type="project" value="UniProtKB-UniRule"/>
</dbReference>
<dbReference type="SUPFAM" id="SSF69065">
    <property type="entry name" value="RNase III domain-like"/>
    <property type="match status" value="2"/>
</dbReference>
<dbReference type="GO" id="GO:0050688">
    <property type="term" value="P:regulation of defense response to virus"/>
    <property type="evidence" value="ECO:0007669"/>
    <property type="project" value="UniProtKB-KW"/>
</dbReference>
<keyword evidence="15" id="KW-0464">Manganese</keyword>
<feature type="domain" description="Dicer dsRNA-binding fold" evidence="24">
    <location>
        <begin position="612"/>
        <end position="714"/>
    </location>
</feature>
<dbReference type="RefSeq" id="XP_056541535.1">
    <property type="nucleotide sequence ID" value="XM_056689106.1"/>
</dbReference>
<dbReference type="GO" id="GO:0005737">
    <property type="term" value="C:cytoplasm"/>
    <property type="evidence" value="ECO:0007669"/>
    <property type="project" value="TreeGrafter"/>
</dbReference>
<dbReference type="Pfam" id="PF00636">
    <property type="entry name" value="Ribonuclease_3"/>
    <property type="match status" value="2"/>
</dbReference>
<dbReference type="Pfam" id="PF24995">
    <property type="entry name" value="DSRM_2"/>
    <property type="match status" value="1"/>
</dbReference>
<dbReference type="PROSITE" id="PS51327">
    <property type="entry name" value="DICER_DSRBF"/>
    <property type="match status" value="1"/>
</dbReference>
<dbReference type="FunFam" id="3.40.50.300:FF:001669">
    <property type="entry name" value="Dicer-like protein 1"/>
    <property type="match status" value="1"/>
</dbReference>
<keyword evidence="5" id="KW-0479">Metal-binding</keyword>
<dbReference type="GO" id="GO:0005524">
    <property type="term" value="F:ATP binding"/>
    <property type="evidence" value="ECO:0007669"/>
    <property type="project" value="UniProtKB-KW"/>
</dbReference>
<dbReference type="GO" id="GO:0051607">
    <property type="term" value="P:defense response to virus"/>
    <property type="evidence" value="ECO:0007669"/>
    <property type="project" value="UniProtKB-KW"/>
</dbReference>
<feature type="domain" description="Helicase C-terminal" evidence="23">
    <location>
        <begin position="419"/>
        <end position="577"/>
    </location>
</feature>
<evidence type="ECO:0000256" key="17">
    <source>
        <dbReference type="ARBA" id="ARBA00035116"/>
    </source>
</evidence>
<dbReference type="PANTHER" id="PTHR14950">
    <property type="entry name" value="DICER-RELATED"/>
    <property type="match status" value="1"/>
</dbReference>
<dbReference type="OrthoDB" id="416741at2759"/>
<dbReference type="InterPro" id="IPR006935">
    <property type="entry name" value="Helicase/UvrB_N"/>
</dbReference>
<dbReference type="PROSITE" id="PS00517">
    <property type="entry name" value="RNASE_3_1"/>
    <property type="match status" value="1"/>
</dbReference>
<feature type="domain" description="PAZ" evidence="21">
    <location>
        <begin position="865"/>
        <end position="995"/>
    </location>
</feature>
<keyword evidence="12" id="KW-0460">Magnesium</keyword>
<dbReference type="CDD" id="cd00593">
    <property type="entry name" value="RIBOc"/>
    <property type="match status" value="2"/>
</dbReference>
<comment type="function">
    <text evidence="16">Dicer-like endonuclease involved in cleaving double-stranded RNA in the RNA interference (RNAi) pathway. Produces 21 to 25 bp dsRNAs (siRNAs) which target the selective destruction of homologous RNAs leading to sequence-specific suppression of gene expression, called post-transcriptional gene silencing (PTGS). Part of a broad host defense response against viral infection and transposons.</text>
</comment>
<protein>
    <recommendedName>
        <fullName evidence="3">Dicer-like protein 1</fullName>
    </recommendedName>
</protein>
<evidence type="ECO:0000256" key="19">
    <source>
        <dbReference type="SAM" id="MobiDB-lite"/>
    </source>
</evidence>
<evidence type="ECO:0000256" key="15">
    <source>
        <dbReference type="ARBA" id="ARBA00023211"/>
    </source>
</evidence>
<dbReference type="InterPro" id="IPR038248">
    <property type="entry name" value="Dicer_dimer_sf"/>
</dbReference>
<comment type="similarity">
    <text evidence="17 18">Belongs to the helicase family. Dicer subfamily.</text>
</comment>
<dbReference type="FunFam" id="3.40.50.300:FF:001988">
    <property type="entry name" value="Dicer-like protein 1"/>
    <property type="match status" value="1"/>
</dbReference>
<keyword evidence="26" id="KW-1185">Reference proteome</keyword>
<evidence type="ECO:0000256" key="18">
    <source>
        <dbReference type="PROSITE-ProRule" id="PRU00657"/>
    </source>
</evidence>
<evidence type="ECO:0000256" key="9">
    <source>
        <dbReference type="ARBA" id="ARBA00022806"/>
    </source>
</evidence>
<evidence type="ECO:0000256" key="1">
    <source>
        <dbReference type="ARBA" id="ARBA00001936"/>
    </source>
</evidence>
<keyword evidence="10" id="KW-0862">Zinc</keyword>
<dbReference type="InterPro" id="IPR036389">
    <property type="entry name" value="RNase_III_sf"/>
</dbReference>
<dbReference type="Proteomes" id="UP001149163">
    <property type="component" value="Unassembled WGS sequence"/>
</dbReference>
<keyword evidence="11" id="KW-0067">ATP-binding</keyword>
<evidence type="ECO:0000259" key="20">
    <source>
        <dbReference type="PROSITE" id="PS50142"/>
    </source>
</evidence>
<dbReference type="SMART" id="SM00535">
    <property type="entry name" value="RIBOc"/>
    <property type="match status" value="2"/>
</dbReference>
<evidence type="ECO:0000313" key="25">
    <source>
        <dbReference type="EMBL" id="KAJ5159977.1"/>
    </source>
</evidence>
<keyword evidence="7" id="KW-0547">Nucleotide-binding</keyword>